<feature type="transmembrane region" description="Helical" evidence="2">
    <location>
        <begin position="55"/>
        <end position="73"/>
    </location>
</feature>
<keyword evidence="4" id="KW-1185">Reference proteome</keyword>
<feature type="region of interest" description="Disordered" evidence="1">
    <location>
        <begin position="1"/>
        <end position="44"/>
    </location>
</feature>
<protein>
    <submittedName>
        <fullName evidence="3">Uncharacterized protein</fullName>
    </submittedName>
</protein>
<proteinExistence type="predicted"/>
<evidence type="ECO:0000256" key="1">
    <source>
        <dbReference type="SAM" id="MobiDB-lite"/>
    </source>
</evidence>
<evidence type="ECO:0000313" key="4">
    <source>
        <dbReference type="Proteomes" id="UP000266841"/>
    </source>
</evidence>
<evidence type="ECO:0000313" key="3">
    <source>
        <dbReference type="EMBL" id="EJK73375.1"/>
    </source>
</evidence>
<reference evidence="3 4" key="1">
    <citation type="journal article" date="2012" name="Genome Biol.">
        <title>Genome and low-iron response of an oceanic diatom adapted to chronic iron limitation.</title>
        <authorList>
            <person name="Lommer M."/>
            <person name="Specht M."/>
            <person name="Roy A.S."/>
            <person name="Kraemer L."/>
            <person name="Andreson R."/>
            <person name="Gutowska M.A."/>
            <person name="Wolf J."/>
            <person name="Bergner S.V."/>
            <person name="Schilhabel M.B."/>
            <person name="Klostermeier U.C."/>
            <person name="Beiko R.G."/>
            <person name="Rosenstiel P."/>
            <person name="Hippler M."/>
            <person name="Laroche J."/>
        </authorList>
    </citation>
    <scope>NUCLEOTIDE SEQUENCE [LARGE SCALE GENOMIC DNA]</scope>
    <source>
        <strain evidence="3 4">CCMP1005</strain>
    </source>
</reference>
<sequence>MDEQSKKPHNHERAETAAVGQIRKTAGLISRQKDDQEKGHFQYGDDDEKLRKGRWILGLVIAFAGFAFRQGYIDQLQVRHYSPLLELRLPQNQGMGVMITLLACLLVTAASFRQKLGACSKADHQGEKSTTADVVGFAPSETGKSICDAIQVWEAAEEAEEGFQAKTQQVTYNDHAKTTKYAKTTK</sequence>
<feature type="compositionally biased region" description="Basic and acidic residues" evidence="1">
    <location>
        <begin position="1"/>
        <end position="15"/>
    </location>
</feature>
<gene>
    <name evidence="3" type="ORF">THAOC_05004</name>
</gene>
<organism evidence="3 4">
    <name type="scientific">Thalassiosira oceanica</name>
    <name type="common">Marine diatom</name>
    <dbReference type="NCBI Taxonomy" id="159749"/>
    <lineage>
        <taxon>Eukaryota</taxon>
        <taxon>Sar</taxon>
        <taxon>Stramenopiles</taxon>
        <taxon>Ochrophyta</taxon>
        <taxon>Bacillariophyta</taxon>
        <taxon>Coscinodiscophyceae</taxon>
        <taxon>Thalassiosirophycidae</taxon>
        <taxon>Thalassiosirales</taxon>
        <taxon>Thalassiosiraceae</taxon>
        <taxon>Thalassiosira</taxon>
    </lineage>
</organism>
<keyword evidence="2" id="KW-0472">Membrane</keyword>
<accession>K0T6T0</accession>
<feature type="transmembrane region" description="Helical" evidence="2">
    <location>
        <begin position="93"/>
        <end position="112"/>
    </location>
</feature>
<dbReference type="Proteomes" id="UP000266841">
    <property type="component" value="Unassembled WGS sequence"/>
</dbReference>
<dbReference type="AlphaFoldDB" id="K0T6T0"/>
<keyword evidence="2" id="KW-0812">Transmembrane</keyword>
<comment type="caution">
    <text evidence="3">The sequence shown here is derived from an EMBL/GenBank/DDBJ whole genome shotgun (WGS) entry which is preliminary data.</text>
</comment>
<keyword evidence="2" id="KW-1133">Transmembrane helix</keyword>
<dbReference type="EMBL" id="AGNL01004548">
    <property type="protein sequence ID" value="EJK73375.1"/>
    <property type="molecule type" value="Genomic_DNA"/>
</dbReference>
<feature type="compositionally biased region" description="Basic and acidic residues" evidence="1">
    <location>
        <begin position="31"/>
        <end position="40"/>
    </location>
</feature>
<name>K0T6T0_THAOC</name>
<evidence type="ECO:0000256" key="2">
    <source>
        <dbReference type="SAM" id="Phobius"/>
    </source>
</evidence>